<dbReference type="GO" id="GO:0003677">
    <property type="term" value="F:DNA binding"/>
    <property type="evidence" value="ECO:0007669"/>
    <property type="project" value="UniProtKB-KW"/>
</dbReference>
<organism evidence="8">
    <name type="scientific">Zeugodacus cucurbitae</name>
    <name type="common">Melon fruit fly</name>
    <name type="synonym">Bactrocera cucurbitae</name>
    <dbReference type="NCBI Taxonomy" id="28588"/>
    <lineage>
        <taxon>Eukaryota</taxon>
        <taxon>Metazoa</taxon>
        <taxon>Ecdysozoa</taxon>
        <taxon>Arthropoda</taxon>
        <taxon>Hexapoda</taxon>
        <taxon>Insecta</taxon>
        <taxon>Pterygota</taxon>
        <taxon>Neoptera</taxon>
        <taxon>Endopterygota</taxon>
        <taxon>Diptera</taxon>
        <taxon>Brachycera</taxon>
        <taxon>Muscomorpha</taxon>
        <taxon>Tephritoidea</taxon>
        <taxon>Tephritidae</taxon>
        <taxon>Zeugodacus</taxon>
        <taxon>Zeugodacus</taxon>
    </lineage>
</organism>
<evidence type="ECO:0000256" key="1">
    <source>
        <dbReference type="ARBA" id="ARBA00011764"/>
    </source>
</evidence>
<dbReference type="InterPro" id="IPR028002">
    <property type="entry name" value="Myb_DNA-bind_5"/>
</dbReference>
<dbReference type="GeneID" id="105214472"/>
<dbReference type="EMBL" id="GBXI01008369">
    <property type="protein sequence ID" value="JAD05923.1"/>
    <property type="molecule type" value="Transcribed_RNA"/>
</dbReference>
<feature type="domain" description="Myb/SANT-like DNA-binding" evidence="7">
    <location>
        <begin position="30"/>
        <end position="101"/>
    </location>
</feature>
<keyword evidence="5" id="KW-0804">Transcription</keyword>
<comment type="function">
    <text evidence="6">Involved in transvection phenomena (= synapsis-dependent gene expression), where the synaptic pairing of chromosomes carrying genes with which zeste interacts influences the expression of these genes. Zeste binds to DNA and stimulates transcription from a nearby promoter.</text>
</comment>
<dbReference type="OrthoDB" id="8064265at2759"/>
<evidence type="ECO:0000256" key="5">
    <source>
        <dbReference type="ARBA" id="ARBA00023163"/>
    </source>
</evidence>
<accession>A0A0A1X5I0</accession>
<keyword evidence="4" id="KW-0238">DNA-binding</keyword>
<reference evidence="8" key="2">
    <citation type="journal article" date="2015" name="Gigascience">
        <title>Reconstructing a comprehensive transcriptome assembly of a white-pupal translocated strain of the pest fruit fly Bactrocera cucurbitae.</title>
        <authorList>
            <person name="Sim S.B."/>
            <person name="Calla B."/>
            <person name="Hall B."/>
            <person name="DeRego T."/>
            <person name="Geib S.M."/>
        </authorList>
    </citation>
    <scope>NUCLEOTIDE SEQUENCE</scope>
</reference>
<evidence type="ECO:0000256" key="6">
    <source>
        <dbReference type="ARBA" id="ARBA00025466"/>
    </source>
</evidence>
<keyword evidence="3" id="KW-0805">Transcription regulation</keyword>
<comment type="subunit">
    <text evidence="1">Self-associates forming complexes of several hundred monomers.</text>
</comment>
<proteinExistence type="predicted"/>
<gene>
    <name evidence="8" type="primary">Mypop</name>
    <name evidence="8" type="ORF">g.45132</name>
</gene>
<dbReference type="Pfam" id="PF13873">
    <property type="entry name" value="Myb_DNA-bind_5"/>
    <property type="match status" value="1"/>
</dbReference>
<evidence type="ECO:0000256" key="2">
    <source>
        <dbReference type="ARBA" id="ARBA00016807"/>
    </source>
</evidence>
<name>A0A0A1X5I0_ZEUCU</name>
<sequence>MRAVKTKNNYCLLFVFASASVNMEKNKVSTKQQLDRLVDLVKKNPNIGRGKRIYGTRRDEINKTWDKYADELNSLGPPTRTATEWQRVWIHYKANLKRKLARTKEHLETNAGRLGAFHEISLSATEEKAFEITQMDFSFSTNEFIDVSDERIKTPSPPAAESSLIAGNTEQPTTKPAKTTVAQLELLKAMAGKQNEMLRTLRNMQSTQHKLYQLKLEKLKLLKKREREASALRKLRIELAKAKLMQIKK</sequence>
<evidence type="ECO:0000313" key="8">
    <source>
        <dbReference type="EMBL" id="JAD05923.1"/>
    </source>
</evidence>
<reference evidence="8" key="1">
    <citation type="submission" date="2014-11" db="EMBL/GenBank/DDBJ databases">
        <authorList>
            <person name="Geib S."/>
        </authorList>
    </citation>
    <scope>NUCLEOTIDE SEQUENCE</scope>
</reference>
<protein>
    <recommendedName>
        <fullName evidence="2">Regulatory protein zeste</fullName>
    </recommendedName>
</protein>
<evidence type="ECO:0000259" key="7">
    <source>
        <dbReference type="Pfam" id="PF13873"/>
    </source>
</evidence>
<evidence type="ECO:0000256" key="3">
    <source>
        <dbReference type="ARBA" id="ARBA00023015"/>
    </source>
</evidence>
<dbReference type="AlphaFoldDB" id="A0A0A1X5I0"/>
<evidence type="ECO:0000256" key="4">
    <source>
        <dbReference type="ARBA" id="ARBA00023125"/>
    </source>
</evidence>